<dbReference type="EMBL" id="JAUTXU010000056">
    <property type="protein sequence ID" value="KAK3714274.1"/>
    <property type="molecule type" value="Genomic_DNA"/>
</dbReference>
<sequence>MRPTDSRGRPDSLAFPYRQLTILALCRICEPIAFMSIFPYIYYMIESFHVTDNDQRIALYAGMVTSAFALAEAMSSSIWGRLSDKYGRKPILLTGLAGTGISMVVFGFAQNLQTALIARALGGLLNGNIGVLQTTVAEVVKVEAHQGVAFALMPTIWCFGAVIGSVLGGGLADPVRNYPDVFQPGGILERFPYLLPNLVCAFVVVVGILVGILFLEETHEDMQEHNDFGLRIGSWIERGIRKTLWRERFGSKEGFSADTMILLDDSDQPPDYRSTASSPNLQATAVALPPPYQVLDDGDAEAADHEDTAAKRGSGIWDALTTQLVLNIVGYGILAYHTISAEQLLPVLFSMPESDEPAHLPFWFTGGFALSTKTIGGILSVQGALQMISTMIIFPFVQKHFGTLRTFRTVVLLYPFLYLLIPYVTLVPETLRMPAIYAILVWKVTAQAFAFPANNMMLAQATPRKSLGTFNGIAQSSASLARAIGPSLSGLLEAAGLSHGMLALPWWFSALIAAAGAILSLFMVEKQPKATDPEKEDSAQLTCPFPPAISPEIDAALVAAESTNLSAENVLSRPTSPLLVRISVDIRRNARRGSKS</sequence>
<gene>
    <name evidence="1" type="ORF">LTR37_007860</name>
</gene>
<evidence type="ECO:0000313" key="2">
    <source>
        <dbReference type="Proteomes" id="UP001281147"/>
    </source>
</evidence>
<reference evidence="1" key="1">
    <citation type="submission" date="2023-07" db="EMBL/GenBank/DDBJ databases">
        <title>Black Yeasts Isolated from many extreme environments.</title>
        <authorList>
            <person name="Coleine C."/>
            <person name="Stajich J.E."/>
            <person name="Selbmann L."/>
        </authorList>
    </citation>
    <scope>NUCLEOTIDE SEQUENCE</scope>
    <source>
        <strain evidence="1">CCFEE 5714</strain>
    </source>
</reference>
<keyword evidence="2" id="KW-1185">Reference proteome</keyword>
<proteinExistence type="predicted"/>
<dbReference type="Proteomes" id="UP001281147">
    <property type="component" value="Unassembled WGS sequence"/>
</dbReference>
<accession>A0ACC3NDE4</accession>
<organism evidence="1 2">
    <name type="scientific">Vermiconidia calcicola</name>
    <dbReference type="NCBI Taxonomy" id="1690605"/>
    <lineage>
        <taxon>Eukaryota</taxon>
        <taxon>Fungi</taxon>
        <taxon>Dikarya</taxon>
        <taxon>Ascomycota</taxon>
        <taxon>Pezizomycotina</taxon>
        <taxon>Dothideomycetes</taxon>
        <taxon>Dothideomycetidae</taxon>
        <taxon>Mycosphaerellales</taxon>
        <taxon>Extremaceae</taxon>
        <taxon>Vermiconidia</taxon>
    </lineage>
</organism>
<name>A0ACC3NDE4_9PEZI</name>
<comment type="caution">
    <text evidence="1">The sequence shown here is derived from an EMBL/GenBank/DDBJ whole genome shotgun (WGS) entry which is preliminary data.</text>
</comment>
<evidence type="ECO:0000313" key="1">
    <source>
        <dbReference type="EMBL" id="KAK3714274.1"/>
    </source>
</evidence>
<protein>
    <submittedName>
        <fullName evidence="1">Uncharacterized protein</fullName>
    </submittedName>
</protein>